<proteinExistence type="predicted"/>
<dbReference type="InterPro" id="IPR011050">
    <property type="entry name" value="Pectin_lyase_fold/virulence"/>
</dbReference>
<gene>
    <name evidence="4" type="ORF">B0A48_02013</name>
</gene>
<reference evidence="5" key="1">
    <citation type="submission" date="2017-03" db="EMBL/GenBank/DDBJ databases">
        <title>Genomes of endolithic fungi from Antarctica.</title>
        <authorList>
            <person name="Coleine C."/>
            <person name="Masonjones S."/>
            <person name="Stajich J.E."/>
        </authorList>
    </citation>
    <scope>NUCLEOTIDE SEQUENCE [LARGE SCALE GENOMIC DNA]</scope>
    <source>
        <strain evidence="5">CCFEE 5527</strain>
    </source>
</reference>
<dbReference type="STRING" id="1507870.A0A1V8TR94"/>
<dbReference type="FunFam" id="2.160.20.10:FF:000026">
    <property type="entry name" value="Exo-beta-1,3-glucanase Exg0"/>
    <property type="match status" value="1"/>
</dbReference>
<dbReference type="PANTHER" id="PTHR42850">
    <property type="entry name" value="METALLOPHOSPHOESTERASE"/>
    <property type="match status" value="1"/>
</dbReference>
<dbReference type="OrthoDB" id="1046782at2759"/>
<accession>A0A1V8TR94</accession>
<evidence type="ECO:0000313" key="5">
    <source>
        <dbReference type="Proteomes" id="UP000192596"/>
    </source>
</evidence>
<dbReference type="EMBL" id="NAJO01000003">
    <property type="protein sequence ID" value="OQO13781.1"/>
    <property type="molecule type" value="Genomic_DNA"/>
</dbReference>
<evidence type="ECO:0008006" key="6">
    <source>
        <dbReference type="Google" id="ProtNLM"/>
    </source>
</evidence>
<feature type="domain" description="Rhamnogalacturonase A/B/Epimerase-like pectate lyase" evidence="3">
    <location>
        <begin position="63"/>
        <end position="289"/>
    </location>
</feature>
<dbReference type="Proteomes" id="UP000192596">
    <property type="component" value="Unassembled WGS sequence"/>
</dbReference>
<dbReference type="AlphaFoldDB" id="A0A1V8TR94"/>
<dbReference type="SUPFAM" id="SSF51126">
    <property type="entry name" value="Pectin lyase-like"/>
    <property type="match status" value="2"/>
</dbReference>
<feature type="compositionally biased region" description="Pro residues" evidence="1">
    <location>
        <begin position="23"/>
        <end position="32"/>
    </location>
</feature>
<dbReference type="GO" id="GO:0000298">
    <property type="term" value="F:endopolyphosphatase activity"/>
    <property type="evidence" value="ECO:0007669"/>
    <property type="project" value="TreeGrafter"/>
</dbReference>
<evidence type="ECO:0000259" key="2">
    <source>
        <dbReference type="Pfam" id="PF00149"/>
    </source>
</evidence>
<dbReference type="GO" id="GO:0006798">
    <property type="term" value="P:polyphosphate catabolic process"/>
    <property type="evidence" value="ECO:0007669"/>
    <property type="project" value="TreeGrafter"/>
</dbReference>
<dbReference type="InterPro" id="IPR029052">
    <property type="entry name" value="Metallo-depent_PP-like"/>
</dbReference>
<name>A0A1V8TR94_9PEZI</name>
<evidence type="ECO:0000313" key="4">
    <source>
        <dbReference type="EMBL" id="OQO13781.1"/>
    </source>
</evidence>
<dbReference type="GO" id="GO:0005737">
    <property type="term" value="C:cytoplasm"/>
    <property type="evidence" value="ECO:0007669"/>
    <property type="project" value="TreeGrafter"/>
</dbReference>
<keyword evidence="5" id="KW-1185">Reference proteome</keyword>
<dbReference type="CDD" id="cd00144">
    <property type="entry name" value="MPP_PPP_family"/>
    <property type="match status" value="1"/>
</dbReference>
<dbReference type="Gene3D" id="2.160.20.10">
    <property type="entry name" value="Single-stranded right-handed beta-helix, Pectin lyase-like"/>
    <property type="match status" value="2"/>
</dbReference>
<dbReference type="InterPro" id="IPR024535">
    <property type="entry name" value="RHGA/B-epi-like_pectate_lyase"/>
</dbReference>
<dbReference type="InterPro" id="IPR004843">
    <property type="entry name" value="Calcineurin-like_PHP"/>
</dbReference>
<dbReference type="Pfam" id="PF00149">
    <property type="entry name" value="Metallophos"/>
    <property type="match status" value="1"/>
</dbReference>
<dbReference type="InterPro" id="IPR012334">
    <property type="entry name" value="Pectin_lyas_fold"/>
</dbReference>
<dbReference type="SUPFAM" id="SSF56300">
    <property type="entry name" value="Metallo-dependent phosphatases"/>
    <property type="match status" value="1"/>
</dbReference>
<dbReference type="GO" id="GO:0016791">
    <property type="term" value="F:phosphatase activity"/>
    <property type="evidence" value="ECO:0007669"/>
    <property type="project" value="TreeGrafter"/>
</dbReference>
<feature type="region of interest" description="Disordered" evidence="1">
    <location>
        <begin position="1"/>
        <end position="32"/>
    </location>
</feature>
<comment type="caution">
    <text evidence="4">The sequence shown here is derived from an EMBL/GenBank/DDBJ whole genome shotgun (WGS) entry which is preliminary data.</text>
</comment>
<sequence length="1234" mass="134767">MLDKYNKYTKYPGPSPTYWQQPSPRPTKPVPKPPVDKCSFWMENIKHQGVAAFNPSPSTYQVFRNVKDFGAQGDGVTDDTAAINNAISSGGRCGPQTCGPGTTTTSPAVVYFPSGTYMVNASIIDYYYTQIIGNPNCLPIIRAFATFTGGLGVIDGDQYGAHGLGWGSTNKFWTQIRNFVIDMTLVPASSAITGIHWPTAQATSLQNIVFNMSDANGTQHQGFFIEEGSGGFMNDLTFYGGLNAITFGNQQFTVRNLTFYNAVTAINQIWDWGMTYYGISINNCSVGLNMAAGGPTAQSVGSMTFFDSSITDTPIGIITAHDATSRPLTAGSLIVENVVLNNVPIAIQGPGATTALAGTTGQTTITGWGEGHSYTPNGPVNFEGPIVPNNRPANLLAGNRYYARSKPQYQNYPVSSFVSARTSGATGNGHTDDTAALQHAIYAARAQNKVLYVDHGDYLVTSTIYVPSGSKIVGESYSVILSSGSFFNNVNKPQPVVQIGKNGESGSIEWSDMIVSTQGQQRGAVLFEYNLRSSSSSPSGIWDVHSRIGGFAGSNLGLAECPKTPTVNVTSANLNQNCIAAFMHFHVTKQSSGLYLENVWLWTADHDVEDPALTQITVYTGRGMLVESSGPVWLVGTAVEHNVLYEYQFVKASNVFGGQMQIESAYYQPNPPAPIPFPYVASLNDPQFPVATITADGYVIPASEGWGLRIVDSSNLLFYGVGLYSFFNNYSTACSNQGAGETCQNHIFSLEGRNSAISLYNLNTVGTHYQITIDGKEVAYYADNANGFISTRSSRDEKRRDDERRGLLIDRISNAWQDEKPAYNGNEDGELGCCDLENETSVTNILRSSRGKKMILYALLFVAALVYAWRWHVRPSLIEDCEFVEGFRLRQNGTYDVAKGGHWKHGGAKIQFLPKQLLPGSEGDAYGKRRLVFVGDIHGCRKELLSLLEAVHFDAANDHLIATGDVISKGPDSVGVLDELIRLHATSVRGNHEDRIIASAKSSDIASDDDAVYVSRSKKAKEDRKLIKHFKKRHFVYLERMPLILRIPALPLALRPSAKEDSPLAEEMLVVHAGLVPDVPVEKQDPYFVMNMRSLTGKSHTPSSEHATGKKRKGERFRPWIDIWNWYAEHLFKGKSLSGNTADDGPDNPDKEWLQNTKTGVGSIMSAVTGRKQHEHSPKPQIVVYGHDSKVGLSLKRWTKGLDSGCVSGGHLTAMVLDAKGRTEIVSVKCEEYW</sequence>
<dbReference type="Pfam" id="PF12708">
    <property type="entry name" value="Pect-lyase_RHGA_epim"/>
    <property type="match status" value="2"/>
</dbReference>
<dbReference type="FunFam" id="2.160.20.10:FF:000023">
    <property type="entry name" value="Exo-beta-1,3-glucanase Exg0"/>
    <property type="match status" value="1"/>
</dbReference>
<feature type="domain" description="Rhamnogalacturonase A/B/Epimerase-like pectate lyase" evidence="3">
    <location>
        <begin position="417"/>
        <end position="486"/>
    </location>
</feature>
<feature type="domain" description="Calcineurin-like phosphoesterase" evidence="2">
    <location>
        <begin position="930"/>
        <end position="1015"/>
    </location>
</feature>
<dbReference type="PANTHER" id="PTHR42850:SF4">
    <property type="entry name" value="ZINC-DEPENDENT ENDOPOLYPHOSPHATASE"/>
    <property type="match status" value="1"/>
</dbReference>
<dbReference type="InterPro" id="IPR050126">
    <property type="entry name" value="Ap4A_hydrolase"/>
</dbReference>
<evidence type="ECO:0000256" key="1">
    <source>
        <dbReference type="SAM" id="MobiDB-lite"/>
    </source>
</evidence>
<evidence type="ECO:0000259" key="3">
    <source>
        <dbReference type="Pfam" id="PF12708"/>
    </source>
</evidence>
<organism evidence="4 5">
    <name type="scientific">Cryoendolithus antarcticus</name>
    <dbReference type="NCBI Taxonomy" id="1507870"/>
    <lineage>
        <taxon>Eukaryota</taxon>
        <taxon>Fungi</taxon>
        <taxon>Dikarya</taxon>
        <taxon>Ascomycota</taxon>
        <taxon>Pezizomycotina</taxon>
        <taxon>Dothideomycetes</taxon>
        <taxon>Dothideomycetidae</taxon>
        <taxon>Cladosporiales</taxon>
        <taxon>Cladosporiaceae</taxon>
        <taxon>Cryoendolithus</taxon>
    </lineage>
</organism>
<dbReference type="Gene3D" id="3.60.21.10">
    <property type="match status" value="1"/>
</dbReference>
<dbReference type="CDD" id="cd23668">
    <property type="entry name" value="GH55_beta13glucanase-like"/>
    <property type="match status" value="1"/>
</dbReference>
<protein>
    <recommendedName>
        <fullName evidence="6">Calcineurin-like phosphoesterase domain-containing protein</fullName>
    </recommendedName>
</protein>
<dbReference type="InParanoid" id="A0A1V8TR94"/>